<dbReference type="Gene3D" id="1.10.10.60">
    <property type="entry name" value="Homeodomain-like"/>
    <property type="match status" value="1"/>
</dbReference>
<dbReference type="PANTHER" id="PTHR30055">
    <property type="entry name" value="HTH-TYPE TRANSCRIPTIONAL REGULATOR RUTR"/>
    <property type="match status" value="1"/>
</dbReference>
<dbReference type="AlphaFoldDB" id="A0A9X2G423"/>
<reference evidence="7" key="1">
    <citation type="submission" date="2022-06" db="EMBL/GenBank/DDBJ databases">
        <title>Genomic Encyclopedia of Archaeal and Bacterial Type Strains, Phase II (KMG-II): from individual species to whole genera.</title>
        <authorList>
            <person name="Goeker M."/>
        </authorList>
    </citation>
    <scope>NUCLEOTIDE SEQUENCE</scope>
    <source>
        <strain evidence="7">DSM 26652</strain>
    </source>
</reference>
<dbReference type="GO" id="GO:0000976">
    <property type="term" value="F:transcription cis-regulatory region binding"/>
    <property type="evidence" value="ECO:0007669"/>
    <property type="project" value="TreeGrafter"/>
</dbReference>
<dbReference type="InterPro" id="IPR036271">
    <property type="entry name" value="Tet_transcr_reg_TetR-rel_C_sf"/>
</dbReference>
<feature type="DNA-binding region" description="H-T-H motif" evidence="4">
    <location>
        <begin position="64"/>
        <end position="83"/>
    </location>
</feature>
<dbReference type="PROSITE" id="PS50977">
    <property type="entry name" value="HTH_TETR_2"/>
    <property type="match status" value="1"/>
</dbReference>
<dbReference type="PANTHER" id="PTHR30055:SF151">
    <property type="entry name" value="TRANSCRIPTIONAL REGULATORY PROTEIN"/>
    <property type="match status" value="1"/>
</dbReference>
<sequence>MSTDTTPEQPEPEETAADPLPAAVRRLWGAAAPRRRGPKPALSTARIVRAAMGLADAEGLAAVSMARVAEALGYTPMALYRHVANKEELLLLMVDAVAEQAPEIPDDAGWRAGLELWTRAQIELGVRRPWMLELPLSSALPGPNRVRWMDQAFKVMRTLDLPADEKLAVIGLLAQHVLGQARVEVESRRAAVQIVLRESGLPATTPEPELDPAAVAAANPWADLEAMLVRHAEPTAYPHLFESFATWQPPEGEPADEVGFGMGILLDGIEAYLRRRGALPDAE</sequence>
<dbReference type="PRINTS" id="PR00455">
    <property type="entry name" value="HTHTETR"/>
</dbReference>
<organism evidence="7 8">
    <name type="scientific">Promicromonospora thailandica</name>
    <dbReference type="NCBI Taxonomy" id="765201"/>
    <lineage>
        <taxon>Bacteria</taxon>
        <taxon>Bacillati</taxon>
        <taxon>Actinomycetota</taxon>
        <taxon>Actinomycetes</taxon>
        <taxon>Micrococcales</taxon>
        <taxon>Promicromonosporaceae</taxon>
        <taxon>Promicromonospora</taxon>
    </lineage>
</organism>
<dbReference type="SUPFAM" id="SSF46689">
    <property type="entry name" value="Homeodomain-like"/>
    <property type="match status" value="1"/>
</dbReference>
<feature type="region of interest" description="Disordered" evidence="5">
    <location>
        <begin position="1"/>
        <end position="22"/>
    </location>
</feature>
<feature type="domain" description="HTH tetR-type" evidence="6">
    <location>
        <begin position="41"/>
        <end position="101"/>
    </location>
</feature>
<keyword evidence="3" id="KW-0804">Transcription</keyword>
<keyword evidence="2 4" id="KW-0238">DNA-binding</keyword>
<accession>A0A9X2G423</accession>
<evidence type="ECO:0000313" key="8">
    <source>
        <dbReference type="Proteomes" id="UP001139493"/>
    </source>
</evidence>
<keyword evidence="8" id="KW-1185">Reference proteome</keyword>
<evidence type="ECO:0000256" key="3">
    <source>
        <dbReference type="ARBA" id="ARBA00023163"/>
    </source>
</evidence>
<dbReference type="GO" id="GO:0003700">
    <property type="term" value="F:DNA-binding transcription factor activity"/>
    <property type="evidence" value="ECO:0007669"/>
    <property type="project" value="TreeGrafter"/>
</dbReference>
<dbReference type="Proteomes" id="UP001139493">
    <property type="component" value="Unassembled WGS sequence"/>
</dbReference>
<proteinExistence type="predicted"/>
<dbReference type="Pfam" id="PF00440">
    <property type="entry name" value="TetR_N"/>
    <property type="match status" value="1"/>
</dbReference>
<dbReference type="InterPro" id="IPR004111">
    <property type="entry name" value="Repressor_TetR_C"/>
</dbReference>
<gene>
    <name evidence="7" type="ORF">APR03_002631</name>
</gene>
<dbReference type="SUPFAM" id="SSF48498">
    <property type="entry name" value="Tetracyclin repressor-like, C-terminal domain"/>
    <property type="match status" value="1"/>
</dbReference>
<evidence type="ECO:0000256" key="2">
    <source>
        <dbReference type="ARBA" id="ARBA00023125"/>
    </source>
</evidence>
<evidence type="ECO:0000256" key="4">
    <source>
        <dbReference type="PROSITE-ProRule" id="PRU00335"/>
    </source>
</evidence>
<evidence type="ECO:0000256" key="1">
    <source>
        <dbReference type="ARBA" id="ARBA00023015"/>
    </source>
</evidence>
<dbReference type="InterPro" id="IPR001647">
    <property type="entry name" value="HTH_TetR"/>
</dbReference>
<evidence type="ECO:0000256" key="5">
    <source>
        <dbReference type="SAM" id="MobiDB-lite"/>
    </source>
</evidence>
<dbReference type="InterPro" id="IPR009057">
    <property type="entry name" value="Homeodomain-like_sf"/>
</dbReference>
<evidence type="ECO:0000259" key="6">
    <source>
        <dbReference type="PROSITE" id="PS50977"/>
    </source>
</evidence>
<comment type="caution">
    <text evidence="7">The sequence shown here is derived from an EMBL/GenBank/DDBJ whole genome shotgun (WGS) entry which is preliminary data.</text>
</comment>
<keyword evidence="1" id="KW-0805">Transcription regulation</keyword>
<name>A0A9X2G423_9MICO</name>
<dbReference type="GO" id="GO:0045892">
    <property type="term" value="P:negative regulation of DNA-templated transcription"/>
    <property type="evidence" value="ECO:0007669"/>
    <property type="project" value="InterPro"/>
</dbReference>
<protein>
    <submittedName>
        <fullName evidence="7">Transcriptional regulator, TetR family</fullName>
    </submittedName>
</protein>
<evidence type="ECO:0000313" key="7">
    <source>
        <dbReference type="EMBL" id="MCP2265283.1"/>
    </source>
</evidence>
<dbReference type="Gene3D" id="1.10.357.10">
    <property type="entry name" value="Tetracycline Repressor, domain 2"/>
    <property type="match status" value="1"/>
</dbReference>
<dbReference type="InterPro" id="IPR050109">
    <property type="entry name" value="HTH-type_TetR-like_transc_reg"/>
</dbReference>
<dbReference type="EMBL" id="JAMTCS010000007">
    <property type="protein sequence ID" value="MCP2265283.1"/>
    <property type="molecule type" value="Genomic_DNA"/>
</dbReference>
<dbReference type="Pfam" id="PF02909">
    <property type="entry name" value="TetR_C_1"/>
    <property type="match status" value="1"/>
</dbReference>
<dbReference type="RefSeq" id="WP_253836312.1">
    <property type="nucleotide sequence ID" value="NZ_JAMTCS010000007.1"/>
</dbReference>